<accession>A0A9D4HGH3</accession>
<dbReference type="GO" id="GO:0006121">
    <property type="term" value="P:mitochondrial electron transport, succinate to ubiquinone"/>
    <property type="evidence" value="ECO:0007669"/>
    <property type="project" value="TreeGrafter"/>
</dbReference>
<dbReference type="Pfam" id="PF01127">
    <property type="entry name" value="Sdh_cyt"/>
    <property type="match status" value="1"/>
</dbReference>
<dbReference type="GO" id="GO:0046872">
    <property type="term" value="F:metal ion binding"/>
    <property type="evidence" value="ECO:0007669"/>
    <property type="project" value="UniProtKB-KW"/>
</dbReference>
<evidence type="ECO:0000256" key="7">
    <source>
        <dbReference type="ARBA" id="ARBA00023136"/>
    </source>
</evidence>
<dbReference type="GO" id="GO:0006099">
    <property type="term" value="P:tricarboxylic acid cycle"/>
    <property type="evidence" value="ECO:0007669"/>
    <property type="project" value="InterPro"/>
</dbReference>
<dbReference type="CDD" id="cd03499">
    <property type="entry name" value="SQR_TypeC_SdhC"/>
    <property type="match status" value="1"/>
</dbReference>
<feature type="transmembrane region" description="Helical" evidence="8">
    <location>
        <begin position="116"/>
        <end position="137"/>
    </location>
</feature>
<organism evidence="9 10">
    <name type="scientific">Dreissena polymorpha</name>
    <name type="common">Zebra mussel</name>
    <name type="synonym">Mytilus polymorpha</name>
    <dbReference type="NCBI Taxonomy" id="45954"/>
    <lineage>
        <taxon>Eukaryota</taxon>
        <taxon>Metazoa</taxon>
        <taxon>Spiralia</taxon>
        <taxon>Lophotrochozoa</taxon>
        <taxon>Mollusca</taxon>
        <taxon>Bivalvia</taxon>
        <taxon>Autobranchia</taxon>
        <taxon>Heteroconchia</taxon>
        <taxon>Euheterodonta</taxon>
        <taxon>Imparidentia</taxon>
        <taxon>Neoheterodontei</taxon>
        <taxon>Myida</taxon>
        <taxon>Dreissenoidea</taxon>
        <taxon>Dreissenidae</taxon>
        <taxon>Dreissena</taxon>
    </lineage>
</organism>
<dbReference type="SUPFAM" id="SSF81343">
    <property type="entry name" value="Fumarate reductase respiratory complex transmembrane subunits"/>
    <property type="match status" value="1"/>
</dbReference>
<proteinExistence type="predicted"/>
<feature type="transmembrane region" description="Helical" evidence="8">
    <location>
        <begin position="77"/>
        <end position="96"/>
    </location>
</feature>
<sequence>MSSALRLGLNNQQLFGRLACLQKCVVPCTSASTSAEKAGTKMDKYWKKNSQRNRPLSPHLSIYKYHIHMMLSISNRITASIVTGAFFAAPMIYLFGTNDFAGYYALLQNSGPLVQSAVTFAKLNLAFCFSFHFWASIRHFVKEVAMWKYRPSNWEVMGVIPIVGAFLDLPQRHQVWDTGKGYSTEQLYQTGYVLLAATLLTTAGLMCL</sequence>
<evidence type="ECO:0000256" key="4">
    <source>
        <dbReference type="ARBA" id="ARBA00022723"/>
    </source>
</evidence>
<evidence type="ECO:0000256" key="1">
    <source>
        <dbReference type="ARBA" id="ARBA00004370"/>
    </source>
</evidence>
<dbReference type="EMBL" id="JAIWYP010000013">
    <property type="protein sequence ID" value="KAH3718037.1"/>
    <property type="molecule type" value="Genomic_DNA"/>
</dbReference>
<dbReference type="AlphaFoldDB" id="A0A9D4HGH3"/>
<dbReference type="Gene3D" id="1.20.5.540">
    <property type="entry name" value="Single helix bin"/>
    <property type="match status" value="1"/>
</dbReference>
<dbReference type="PANTHER" id="PTHR10978:SF5">
    <property type="entry name" value="SUCCINATE DEHYDROGENASE CYTOCHROME B560 SUBUNIT, MITOCHONDRIAL"/>
    <property type="match status" value="1"/>
</dbReference>
<keyword evidence="4" id="KW-0479">Metal-binding</keyword>
<evidence type="ECO:0000256" key="5">
    <source>
        <dbReference type="ARBA" id="ARBA00022989"/>
    </source>
</evidence>
<dbReference type="GO" id="GO:0009055">
    <property type="term" value="F:electron transfer activity"/>
    <property type="evidence" value="ECO:0007669"/>
    <property type="project" value="InterPro"/>
</dbReference>
<reference evidence="9" key="2">
    <citation type="submission" date="2020-11" db="EMBL/GenBank/DDBJ databases">
        <authorList>
            <person name="McCartney M.A."/>
            <person name="Auch B."/>
            <person name="Kono T."/>
            <person name="Mallez S."/>
            <person name="Becker A."/>
            <person name="Gohl D.M."/>
            <person name="Silverstein K.A.T."/>
            <person name="Koren S."/>
            <person name="Bechman K.B."/>
            <person name="Herman A."/>
            <person name="Abrahante J.E."/>
            <person name="Garbe J."/>
        </authorList>
    </citation>
    <scope>NUCLEOTIDE SEQUENCE</scope>
    <source>
        <strain evidence="9">Duluth1</strain>
        <tissue evidence="9">Whole animal</tissue>
    </source>
</reference>
<dbReference type="PANTHER" id="PTHR10978">
    <property type="entry name" value="SUCCINATE DEHYDROGENASE CYTOCHROME B560 SUBUNIT"/>
    <property type="match status" value="1"/>
</dbReference>
<dbReference type="InterPro" id="IPR000701">
    <property type="entry name" value="SuccDH_FuR_B_TM-su"/>
</dbReference>
<keyword evidence="10" id="KW-1185">Reference proteome</keyword>
<dbReference type="InterPro" id="IPR034804">
    <property type="entry name" value="SQR/QFR_C/D"/>
</dbReference>
<dbReference type="GO" id="GO:0005739">
    <property type="term" value="C:mitochondrion"/>
    <property type="evidence" value="ECO:0007669"/>
    <property type="project" value="GOC"/>
</dbReference>
<keyword evidence="5 8" id="KW-1133">Transmembrane helix</keyword>
<evidence type="ECO:0008006" key="11">
    <source>
        <dbReference type="Google" id="ProtNLM"/>
    </source>
</evidence>
<comment type="subcellular location">
    <subcellularLocation>
        <location evidence="1">Membrane</location>
    </subcellularLocation>
</comment>
<keyword evidence="7 8" id="KW-0472">Membrane</keyword>
<reference evidence="9" key="1">
    <citation type="journal article" date="2019" name="bioRxiv">
        <title>The Genome of the Zebra Mussel, Dreissena polymorpha: A Resource for Invasive Species Research.</title>
        <authorList>
            <person name="McCartney M.A."/>
            <person name="Auch B."/>
            <person name="Kono T."/>
            <person name="Mallez S."/>
            <person name="Zhang Y."/>
            <person name="Obille A."/>
            <person name="Becker A."/>
            <person name="Abrahante J.E."/>
            <person name="Garbe J."/>
            <person name="Badalamenti J.P."/>
            <person name="Herman A."/>
            <person name="Mangelson H."/>
            <person name="Liachko I."/>
            <person name="Sullivan S."/>
            <person name="Sone E.D."/>
            <person name="Koren S."/>
            <person name="Silverstein K.A.T."/>
            <person name="Beckman K.B."/>
            <person name="Gohl D.M."/>
        </authorList>
    </citation>
    <scope>NUCLEOTIDE SEQUENCE</scope>
    <source>
        <strain evidence="9">Duluth1</strain>
        <tissue evidence="9">Whole animal</tissue>
    </source>
</reference>
<gene>
    <name evidence="9" type="ORF">DPMN_060835</name>
</gene>
<dbReference type="Gene3D" id="1.20.1300.10">
    <property type="entry name" value="Fumarate reductase/succinate dehydrogenase, transmembrane subunit"/>
    <property type="match status" value="2"/>
</dbReference>
<keyword evidence="3 8" id="KW-0812">Transmembrane</keyword>
<dbReference type="InterPro" id="IPR014314">
    <property type="entry name" value="Succ_DH_cytb556"/>
</dbReference>
<evidence type="ECO:0000256" key="2">
    <source>
        <dbReference type="ARBA" id="ARBA00022617"/>
    </source>
</evidence>
<evidence type="ECO:0000256" key="8">
    <source>
        <dbReference type="SAM" id="Phobius"/>
    </source>
</evidence>
<dbReference type="GO" id="GO:0016020">
    <property type="term" value="C:membrane"/>
    <property type="evidence" value="ECO:0007669"/>
    <property type="project" value="UniProtKB-SubCell"/>
</dbReference>
<keyword evidence="6" id="KW-0408">Iron</keyword>
<protein>
    <recommendedName>
        <fullName evidence="11">Succinate dehydrogenase cytochrome b560 subunit, mitochondrial</fullName>
    </recommendedName>
</protein>
<evidence type="ECO:0000313" key="9">
    <source>
        <dbReference type="EMBL" id="KAH3718037.1"/>
    </source>
</evidence>
<dbReference type="Proteomes" id="UP000828390">
    <property type="component" value="Unassembled WGS sequence"/>
</dbReference>
<comment type="caution">
    <text evidence="9">The sequence shown here is derived from an EMBL/GenBank/DDBJ whole genome shotgun (WGS) entry which is preliminary data.</text>
</comment>
<evidence type="ECO:0000256" key="6">
    <source>
        <dbReference type="ARBA" id="ARBA00023004"/>
    </source>
</evidence>
<keyword evidence="2" id="KW-0349">Heme</keyword>
<name>A0A9D4HGH3_DREPO</name>
<evidence type="ECO:0000313" key="10">
    <source>
        <dbReference type="Proteomes" id="UP000828390"/>
    </source>
</evidence>
<evidence type="ECO:0000256" key="3">
    <source>
        <dbReference type="ARBA" id="ARBA00022692"/>
    </source>
</evidence>